<evidence type="ECO:0000313" key="3">
    <source>
        <dbReference type="Proteomes" id="UP000241645"/>
    </source>
</evidence>
<gene>
    <name evidence="2" type="ORF">C7R92_25970</name>
</gene>
<keyword evidence="3" id="KW-1185">Reference proteome</keyword>
<dbReference type="Proteomes" id="UP000241645">
    <property type="component" value="Unassembled WGS sequence"/>
</dbReference>
<accession>A0ABX5FIZ1</accession>
<protein>
    <recommendedName>
        <fullName evidence="4">YtkA-like domain-containing protein</fullName>
    </recommendedName>
</protein>
<name>A0ABX5FIZ1_9BACL</name>
<reference evidence="2 3" key="1">
    <citation type="submission" date="2018-03" db="EMBL/GenBank/DDBJ databases">
        <title>Brevisbacillus phylogenomics.</title>
        <authorList>
            <person name="Dunlap C."/>
        </authorList>
    </citation>
    <scope>NUCLEOTIDE SEQUENCE [LARGE SCALE GENOMIC DNA]</scope>
    <source>
        <strain evidence="2 3">NRRL B-41110</strain>
    </source>
</reference>
<evidence type="ECO:0000256" key="1">
    <source>
        <dbReference type="SAM" id="SignalP"/>
    </source>
</evidence>
<evidence type="ECO:0008006" key="4">
    <source>
        <dbReference type="Google" id="ProtNLM"/>
    </source>
</evidence>
<feature type="signal peptide" evidence="1">
    <location>
        <begin position="1"/>
        <end position="23"/>
    </location>
</feature>
<dbReference type="EMBL" id="PXZO01000056">
    <property type="protein sequence ID" value="PSK05247.1"/>
    <property type="molecule type" value="Genomic_DNA"/>
</dbReference>
<dbReference type="GeneID" id="95753539"/>
<sequence length="222" mass="24210">MKTLLRIAIALAMMLTMASGAFAAPNPAVYEAKFVGLKETYNAGESIKLSVETKTAGQITDAKFVLKTIGGNEKDKVTSVRTTHSKTKATYTTTGYLKPTSKGIYLLAYQATLKSIAGEEKIELIATLSIKDPNKITLNVTPNTVHVKKGKEVPILITYSSKSTPQFTYSTQVTELYTKRVGNENKKVVLFKAEKAGKFTINITAKNKYDEVSEAVEIVVSD</sequence>
<proteinExistence type="predicted"/>
<organism evidence="2 3">
    <name type="scientific">Brevibacillus porteri</name>
    <dbReference type="NCBI Taxonomy" id="2126350"/>
    <lineage>
        <taxon>Bacteria</taxon>
        <taxon>Bacillati</taxon>
        <taxon>Bacillota</taxon>
        <taxon>Bacilli</taxon>
        <taxon>Bacillales</taxon>
        <taxon>Paenibacillaceae</taxon>
        <taxon>Brevibacillus</taxon>
    </lineage>
</organism>
<comment type="caution">
    <text evidence="2">The sequence shown here is derived from an EMBL/GenBank/DDBJ whole genome shotgun (WGS) entry which is preliminary data.</text>
</comment>
<dbReference type="RefSeq" id="WP_069848570.1">
    <property type="nucleotide sequence ID" value="NZ_JARMEW010000013.1"/>
</dbReference>
<evidence type="ECO:0000313" key="2">
    <source>
        <dbReference type="EMBL" id="PSK05247.1"/>
    </source>
</evidence>
<feature type="chain" id="PRO_5045972630" description="YtkA-like domain-containing protein" evidence="1">
    <location>
        <begin position="24"/>
        <end position="222"/>
    </location>
</feature>
<keyword evidence="1" id="KW-0732">Signal</keyword>